<gene>
    <name evidence="3" type="ORF">AACH06_10900</name>
</gene>
<reference evidence="3 4" key="1">
    <citation type="submission" date="2024-04" db="EMBL/GenBank/DDBJ databases">
        <title>Novel species of the genus Ideonella isolated from streams.</title>
        <authorList>
            <person name="Lu H."/>
        </authorList>
    </citation>
    <scope>NUCLEOTIDE SEQUENCE [LARGE SCALE GENOMIC DNA]</scope>
    <source>
        <strain evidence="3 4">DXS29W</strain>
    </source>
</reference>
<dbReference type="Proteomes" id="UP001371218">
    <property type="component" value="Unassembled WGS sequence"/>
</dbReference>
<evidence type="ECO:0000259" key="1">
    <source>
        <dbReference type="Pfam" id="PF00717"/>
    </source>
</evidence>
<dbReference type="InterPro" id="IPR036388">
    <property type="entry name" value="WH-like_DNA-bd_sf"/>
</dbReference>
<organism evidence="3 4">
    <name type="scientific">Ideonella lacteola</name>
    <dbReference type="NCBI Taxonomy" id="2984193"/>
    <lineage>
        <taxon>Bacteria</taxon>
        <taxon>Pseudomonadati</taxon>
        <taxon>Pseudomonadota</taxon>
        <taxon>Betaproteobacteria</taxon>
        <taxon>Burkholderiales</taxon>
        <taxon>Sphaerotilaceae</taxon>
        <taxon>Ideonella</taxon>
    </lineage>
</organism>
<dbReference type="InterPro" id="IPR050077">
    <property type="entry name" value="LexA_repressor"/>
</dbReference>
<dbReference type="Pfam" id="PF01726">
    <property type="entry name" value="LexA_DNA_bind"/>
    <property type="match status" value="1"/>
</dbReference>
<proteinExistence type="predicted"/>
<dbReference type="CDD" id="cd06529">
    <property type="entry name" value="S24_LexA-like"/>
    <property type="match status" value="1"/>
</dbReference>
<feature type="domain" description="LexA repressor DNA-binding" evidence="2">
    <location>
        <begin position="9"/>
        <end position="58"/>
    </location>
</feature>
<dbReference type="InterPro" id="IPR036390">
    <property type="entry name" value="WH_DNA-bd_sf"/>
</dbReference>
<protein>
    <submittedName>
        <fullName evidence="3">S24 family peptidase</fullName>
    </submittedName>
</protein>
<dbReference type="InterPro" id="IPR006199">
    <property type="entry name" value="LexA_DNA-bd_dom"/>
</dbReference>
<dbReference type="SUPFAM" id="SSF46785">
    <property type="entry name" value="Winged helix' DNA-binding domain"/>
    <property type="match status" value="1"/>
</dbReference>
<dbReference type="Gene3D" id="2.10.109.10">
    <property type="entry name" value="Umud Fragment, subunit A"/>
    <property type="match status" value="1"/>
</dbReference>
<keyword evidence="4" id="KW-1185">Reference proteome</keyword>
<dbReference type="PANTHER" id="PTHR33516">
    <property type="entry name" value="LEXA REPRESSOR"/>
    <property type="match status" value="1"/>
</dbReference>
<dbReference type="InterPro" id="IPR039418">
    <property type="entry name" value="LexA-like"/>
</dbReference>
<dbReference type="Pfam" id="PF00717">
    <property type="entry name" value="Peptidase_S24"/>
    <property type="match status" value="1"/>
</dbReference>
<dbReference type="InterPro" id="IPR036286">
    <property type="entry name" value="LexA/Signal_pep-like_sf"/>
</dbReference>
<dbReference type="SUPFAM" id="SSF51306">
    <property type="entry name" value="LexA/Signal peptidase"/>
    <property type="match status" value="1"/>
</dbReference>
<dbReference type="PANTHER" id="PTHR33516:SF2">
    <property type="entry name" value="LEXA REPRESSOR-RELATED"/>
    <property type="match status" value="1"/>
</dbReference>
<sequence>MKTDDRHLAALRAHWRRHKVFPPMAKLAQVLGLASASGVLKVLRRLTKAGYLEQIDGRVAPTPSFFARPVLSHDSVDRSMQAYRAGTGPTLNLEDYLLEHADRACYCVVQGDDMRDAGLLDGDVVVLEATRRPRPGDIVVAMVDGRTSVRYLAHDDMDDPPAPMPAGDTIELQRPPPFEVLGVVVGSFRRYPH</sequence>
<dbReference type="Gene3D" id="1.10.10.10">
    <property type="entry name" value="Winged helix-like DNA-binding domain superfamily/Winged helix DNA-binding domain"/>
    <property type="match status" value="1"/>
</dbReference>
<evidence type="ECO:0000313" key="3">
    <source>
        <dbReference type="EMBL" id="MEK8031326.1"/>
    </source>
</evidence>
<comment type="caution">
    <text evidence="3">The sequence shown here is derived from an EMBL/GenBank/DDBJ whole genome shotgun (WGS) entry which is preliminary data.</text>
</comment>
<feature type="domain" description="Peptidase S24/S26A/S26B/S26C" evidence="1">
    <location>
        <begin position="90"/>
        <end position="155"/>
    </location>
</feature>
<evidence type="ECO:0000313" key="4">
    <source>
        <dbReference type="Proteomes" id="UP001371218"/>
    </source>
</evidence>
<accession>A0ABU9BN94</accession>
<dbReference type="InterPro" id="IPR015927">
    <property type="entry name" value="Peptidase_S24_S26A/B/C"/>
</dbReference>
<name>A0ABU9BN94_9BURK</name>
<evidence type="ECO:0000259" key="2">
    <source>
        <dbReference type="Pfam" id="PF01726"/>
    </source>
</evidence>
<dbReference type="RefSeq" id="WP_341425702.1">
    <property type="nucleotide sequence ID" value="NZ_JBBUTG010000005.1"/>
</dbReference>
<dbReference type="EMBL" id="JBBUTG010000005">
    <property type="protein sequence ID" value="MEK8031326.1"/>
    <property type="molecule type" value="Genomic_DNA"/>
</dbReference>